<feature type="compositionally biased region" description="Low complexity" evidence="1">
    <location>
        <begin position="90"/>
        <end position="99"/>
    </location>
</feature>
<evidence type="ECO:0000313" key="2">
    <source>
        <dbReference type="EMBL" id="KII83939.1"/>
    </source>
</evidence>
<keyword evidence="3" id="KW-1185">Reference proteome</keyword>
<dbReference type="EMBL" id="KN832573">
    <property type="protein sequence ID" value="KII83939.1"/>
    <property type="molecule type" value="Genomic_DNA"/>
</dbReference>
<dbReference type="AlphaFoldDB" id="A0A0C9T3N8"/>
<gene>
    <name evidence="2" type="ORF">PLICRDRAFT_432696</name>
</gene>
<evidence type="ECO:0000313" key="3">
    <source>
        <dbReference type="Proteomes" id="UP000053263"/>
    </source>
</evidence>
<sequence length="245" mass="25914">MQPEPARTFIPATADPETSGAGVYFSTVYGMDGEPMGVLGDIAADSSSIFSHPQRAQPISPIAGPSRSVSSHPPQAPPTHSHAKPRRRVWVGQVQRGWGLPAGARGKQFYAPGQEHQAKKRKGKGKEKMDPSQISTVRSYIGRKPPKIKPPTHDDDSSASEALSVSSCLTPLPEGYRDSPAPDYPEPAPDTGALTPWPNATLPENGLPNDVPVRGASEASSHISLETTEKGLQALAAEGVYGVTL</sequence>
<dbReference type="Proteomes" id="UP000053263">
    <property type="component" value="Unassembled WGS sequence"/>
</dbReference>
<dbReference type="HOGENOM" id="CLU_1133978_0_0_1"/>
<organism evidence="2 3">
    <name type="scientific">Plicaturopsis crispa FD-325 SS-3</name>
    <dbReference type="NCBI Taxonomy" id="944288"/>
    <lineage>
        <taxon>Eukaryota</taxon>
        <taxon>Fungi</taxon>
        <taxon>Dikarya</taxon>
        <taxon>Basidiomycota</taxon>
        <taxon>Agaricomycotina</taxon>
        <taxon>Agaricomycetes</taxon>
        <taxon>Agaricomycetidae</taxon>
        <taxon>Amylocorticiales</taxon>
        <taxon>Amylocorticiaceae</taxon>
        <taxon>Plicatura</taxon>
        <taxon>Plicaturopsis crispa</taxon>
    </lineage>
</organism>
<evidence type="ECO:0000256" key="1">
    <source>
        <dbReference type="SAM" id="MobiDB-lite"/>
    </source>
</evidence>
<feature type="region of interest" description="Disordered" evidence="1">
    <location>
        <begin position="49"/>
        <end position="221"/>
    </location>
</feature>
<reference evidence="2 3" key="1">
    <citation type="submission" date="2014-06" db="EMBL/GenBank/DDBJ databases">
        <title>Evolutionary Origins and Diversification of the Mycorrhizal Mutualists.</title>
        <authorList>
            <consortium name="DOE Joint Genome Institute"/>
            <consortium name="Mycorrhizal Genomics Consortium"/>
            <person name="Kohler A."/>
            <person name="Kuo A."/>
            <person name="Nagy L.G."/>
            <person name="Floudas D."/>
            <person name="Copeland A."/>
            <person name="Barry K.W."/>
            <person name="Cichocki N."/>
            <person name="Veneault-Fourrey C."/>
            <person name="LaButti K."/>
            <person name="Lindquist E.A."/>
            <person name="Lipzen A."/>
            <person name="Lundell T."/>
            <person name="Morin E."/>
            <person name="Murat C."/>
            <person name="Riley R."/>
            <person name="Ohm R."/>
            <person name="Sun H."/>
            <person name="Tunlid A."/>
            <person name="Henrissat B."/>
            <person name="Grigoriev I.V."/>
            <person name="Hibbett D.S."/>
            <person name="Martin F."/>
        </authorList>
    </citation>
    <scope>NUCLEOTIDE SEQUENCE [LARGE SCALE GENOMIC DNA]</scope>
    <source>
        <strain evidence="2 3">FD-325 SS-3</strain>
    </source>
</reference>
<protein>
    <submittedName>
        <fullName evidence="2">Uncharacterized protein</fullName>
    </submittedName>
</protein>
<proteinExistence type="predicted"/>
<name>A0A0C9T3N8_PLICR</name>
<accession>A0A0C9T3N8</accession>